<comment type="caution">
    <text evidence="3">The sequence shown here is derived from an EMBL/GenBank/DDBJ whole genome shotgun (WGS) entry which is preliminary data.</text>
</comment>
<keyword evidence="2" id="KW-0812">Transmembrane</keyword>
<evidence type="ECO:0000256" key="2">
    <source>
        <dbReference type="SAM" id="Phobius"/>
    </source>
</evidence>
<evidence type="ECO:0000256" key="1">
    <source>
        <dbReference type="SAM" id="MobiDB-lite"/>
    </source>
</evidence>
<organism evidence="3 4">
    <name type="scientific">Gordonia effusa NBRC 100432</name>
    <dbReference type="NCBI Taxonomy" id="1077974"/>
    <lineage>
        <taxon>Bacteria</taxon>
        <taxon>Bacillati</taxon>
        <taxon>Actinomycetota</taxon>
        <taxon>Actinomycetes</taxon>
        <taxon>Mycobacteriales</taxon>
        <taxon>Gordoniaceae</taxon>
        <taxon>Gordonia</taxon>
    </lineage>
</organism>
<protein>
    <submittedName>
        <fullName evidence="3">Uncharacterized protein</fullName>
    </submittedName>
</protein>
<proteinExistence type="predicted"/>
<sequence>MTDPHYGQPPAGSPYPGSGYPAAQSPMPQGNPQQPYPAQGDPAQPYPQQPYPGQPAQPGYPTPQGYPQPYPPQQFAQPLPPGIFQAKFRKHTGLIILAQWSDTVVTGTYDEVRKGFWNAQTHCLILGWWGIISALIYNWIAIIGNISELNRIKGLARQQGLAG</sequence>
<dbReference type="AlphaFoldDB" id="H0R2D6"/>
<feature type="region of interest" description="Disordered" evidence="1">
    <location>
        <begin position="1"/>
        <end position="76"/>
    </location>
</feature>
<dbReference type="RefSeq" id="WP_007318572.1">
    <property type="nucleotide sequence ID" value="NZ_BAEH01000077.1"/>
</dbReference>
<feature type="transmembrane region" description="Helical" evidence="2">
    <location>
        <begin position="126"/>
        <end position="147"/>
    </location>
</feature>
<evidence type="ECO:0000313" key="4">
    <source>
        <dbReference type="Proteomes" id="UP000035034"/>
    </source>
</evidence>
<dbReference type="eggNOG" id="ENOG502ZVU9">
    <property type="taxonomic scope" value="Bacteria"/>
</dbReference>
<keyword evidence="4" id="KW-1185">Reference proteome</keyword>
<feature type="compositionally biased region" description="Low complexity" evidence="1">
    <location>
        <begin position="14"/>
        <end position="23"/>
    </location>
</feature>
<dbReference type="STRING" id="1077974.GOEFS_077_00290"/>
<feature type="compositionally biased region" description="Pro residues" evidence="1">
    <location>
        <begin position="44"/>
        <end position="72"/>
    </location>
</feature>
<gene>
    <name evidence="3" type="ORF">GOEFS_077_00290</name>
</gene>
<name>H0R2D6_9ACTN</name>
<dbReference type="EMBL" id="BAEH01000077">
    <property type="protein sequence ID" value="GAB19237.1"/>
    <property type="molecule type" value="Genomic_DNA"/>
</dbReference>
<reference evidence="3 4" key="1">
    <citation type="submission" date="2011-12" db="EMBL/GenBank/DDBJ databases">
        <title>Whole genome shotgun sequence of Gordonia effusa NBRC 100432.</title>
        <authorList>
            <person name="Yoshida I."/>
            <person name="Takarada H."/>
            <person name="Hosoyama A."/>
            <person name="Tsuchikane K."/>
            <person name="Katsumata H."/>
            <person name="Yamazaki S."/>
            <person name="Fujita N."/>
        </authorList>
    </citation>
    <scope>NUCLEOTIDE SEQUENCE [LARGE SCALE GENOMIC DNA]</scope>
    <source>
        <strain evidence="3 4">NBRC 100432</strain>
    </source>
</reference>
<feature type="compositionally biased region" description="Low complexity" evidence="1">
    <location>
        <begin position="32"/>
        <end position="43"/>
    </location>
</feature>
<keyword evidence="2" id="KW-0472">Membrane</keyword>
<evidence type="ECO:0000313" key="3">
    <source>
        <dbReference type="EMBL" id="GAB19237.1"/>
    </source>
</evidence>
<accession>H0R2D6</accession>
<keyword evidence="2" id="KW-1133">Transmembrane helix</keyword>
<dbReference type="Proteomes" id="UP000035034">
    <property type="component" value="Unassembled WGS sequence"/>
</dbReference>